<accession>A0A317VFF3</accession>
<feature type="transmembrane region" description="Helical" evidence="1">
    <location>
        <begin position="6"/>
        <end position="28"/>
    </location>
</feature>
<keyword evidence="1" id="KW-0812">Transmembrane</keyword>
<dbReference type="RefSeq" id="XP_025463378.1">
    <property type="nucleotide sequence ID" value="XM_025606366.1"/>
</dbReference>
<sequence length="111" mass="13230">MDMSVGWIYTQLSGFILVYIYHLGSCSIDDKACAEMRRYSIVRAYFDSLWRMRRRSVSQFSYVFWLWCGVVCGEGIFWWYFIVVWQCILWSCNGREDVGLRIGFCGLSWNI</sequence>
<organism evidence="2 3">
    <name type="scientific">Aspergillus sclerotioniger CBS 115572</name>
    <dbReference type="NCBI Taxonomy" id="1450535"/>
    <lineage>
        <taxon>Eukaryota</taxon>
        <taxon>Fungi</taxon>
        <taxon>Dikarya</taxon>
        <taxon>Ascomycota</taxon>
        <taxon>Pezizomycotina</taxon>
        <taxon>Eurotiomycetes</taxon>
        <taxon>Eurotiomycetidae</taxon>
        <taxon>Eurotiales</taxon>
        <taxon>Aspergillaceae</taxon>
        <taxon>Aspergillus</taxon>
        <taxon>Aspergillus subgen. Circumdati</taxon>
    </lineage>
</organism>
<proteinExistence type="predicted"/>
<evidence type="ECO:0000313" key="2">
    <source>
        <dbReference type="EMBL" id="PWY73113.1"/>
    </source>
</evidence>
<keyword evidence="3" id="KW-1185">Reference proteome</keyword>
<dbReference type="EMBL" id="MSFK01000032">
    <property type="protein sequence ID" value="PWY73113.1"/>
    <property type="molecule type" value="Genomic_DNA"/>
</dbReference>
<evidence type="ECO:0000313" key="3">
    <source>
        <dbReference type="Proteomes" id="UP000246702"/>
    </source>
</evidence>
<keyword evidence="1" id="KW-0472">Membrane</keyword>
<reference evidence="2 3" key="1">
    <citation type="submission" date="2016-12" db="EMBL/GenBank/DDBJ databases">
        <title>The genomes of Aspergillus section Nigri reveals drivers in fungal speciation.</title>
        <authorList>
            <consortium name="DOE Joint Genome Institute"/>
            <person name="Vesth T.C."/>
            <person name="Nybo J."/>
            <person name="Theobald S."/>
            <person name="Brandl J."/>
            <person name="Frisvad J.C."/>
            <person name="Nielsen K.F."/>
            <person name="Lyhne E.K."/>
            <person name="Kogle M.E."/>
            <person name="Kuo A."/>
            <person name="Riley R."/>
            <person name="Clum A."/>
            <person name="Nolan M."/>
            <person name="Lipzen A."/>
            <person name="Salamov A."/>
            <person name="Henrissat B."/>
            <person name="Wiebenga A."/>
            <person name="De Vries R.P."/>
            <person name="Grigoriev I.V."/>
            <person name="Mortensen U.H."/>
            <person name="Andersen M.R."/>
            <person name="Baker S.E."/>
        </authorList>
    </citation>
    <scope>NUCLEOTIDE SEQUENCE [LARGE SCALE GENOMIC DNA]</scope>
    <source>
        <strain evidence="2 3">CBS 115572</strain>
    </source>
</reference>
<dbReference type="AlphaFoldDB" id="A0A317VFF3"/>
<feature type="transmembrane region" description="Helical" evidence="1">
    <location>
        <begin position="60"/>
        <end position="81"/>
    </location>
</feature>
<protein>
    <recommendedName>
        <fullName evidence="4">Transmembrane protein</fullName>
    </recommendedName>
</protein>
<evidence type="ECO:0008006" key="4">
    <source>
        <dbReference type="Google" id="ProtNLM"/>
    </source>
</evidence>
<name>A0A317VFF3_9EURO</name>
<evidence type="ECO:0000256" key="1">
    <source>
        <dbReference type="SAM" id="Phobius"/>
    </source>
</evidence>
<comment type="caution">
    <text evidence="2">The sequence shown here is derived from an EMBL/GenBank/DDBJ whole genome shotgun (WGS) entry which is preliminary data.</text>
</comment>
<keyword evidence="1" id="KW-1133">Transmembrane helix</keyword>
<gene>
    <name evidence="2" type="ORF">BO94DRAFT_240239</name>
</gene>
<dbReference type="Proteomes" id="UP000246702">
    <property type="component" value="Unassembled WGS sequence"/>
</dbReference>
<dbReference type="GeneID" id="37108509"/>